<gene>
    <name evidence="3" type="ORF">D9757_000468</name>
</gene>
<feature type="transmembrane region" description="Helical" evidence="2">
    <location>
        <begin position="57"/>
        <end position="74"/>
    </location>
</feature>
<evidence type="ECO:0000313" key="4">
    <source>
        <dbReference type="Proteomes" id="UP000518752"/>
    </source>
</evidence>
<protein>
    <submittedName>
        <fullName evidence="3">Uncharacterized protein</fullName>
    </submittedName>
</protein>
<keyword evidence="2" id="KW-1133">Transmembrane helix</keyword>
<keyword evidence="2" id="KW-0812">Transmembrane</keyword>
<evidence type="ECO:0000313" key="3">
    <source>
        <dbReference type="EMBL" id="KAF5393489.1"/>
    </source>
</evidence>
<comment type="caution">
    <text evidence="3">The sequence shown here is derived from an EMBL/GenBank/DDBJ whole genome shotgun (WGS) entry which is preliminary data.</text>
</comment>
<proteinExistence type="predicted"/>
<keyword evidence="4" id="KW-1185">Reference proteome</keyword>
<feature type="region of interest" description="Disordered" evidence="1">
    <location>
        <begin position="1"/>
        <end position="49"/>
    </location>
</feature>
<dbReference type="EMBL" id="JAACJN010000002">
    <property type="protein sequence ID" value="KAF5393489.1"/>
    <property type="molecule type" value="Genomic_DNA"/>
</dbReference>
<feature type="compositionally biased region" description="Gly residues" evidence="1">
    <location>
        <begin position="177"/>
        <end position="187"/>
    </location>
</feature>
<dbReference type="Proteomes" id="UP000518752">
    <property type="component" value="Unassembled WGS sequence"/>
</dbReference>
<feature type="region of interest" description="Disordered" evidence="1">
    <location>
        <begin position="148"/>
        <end position="243"/>
    </location>
</feature>
<keyword evidence="2" id="KW-0472">Membrane</keyword>
<sequence length="243" mass="25889">MVAITLRAESDAVSPTPTPSSSLSSTSSAFPTNSSSSSSATDSDTSDSSPSSFTKNVLQWLLIGVALLVVISVIRKRFTTLRRNGLHISSFFSTNSIDDDIRRNNTTATTHLTARSRSRPSRFPSSFSSSLSHYDLANVPTAYNPFATYSSIDPNPLRNVESRTRTTTTTTCAADIGQGGRRQGGGPSDYDGQLGDKDELPAYDKDGGPPGYINVVPILPSSQPQAGAPTQHREPAPEYSAEP</sequence>
<feature type="compositionally biased region" description="Basic and acidic residues" evidence="1">
    <location>
        <begin position="194"/>
        <end position="207"/>
    </location>
</feature>
<name>A0A8H5MH22_9AGAR</name>
<evidence type="ECO:0000256" key="2">
    <source>
        <dbReference type="SAM" id="Phobius"/>
    </source>
</evidence>
<dbReference type="OrthoDB" id="2974599at2759"/>
<reference evidence="3 4" key="1">
    <citation type="journal article" date="2020" name="ISME J.">
        <title>Uncovering the hidden diversity of litter-decomposition mechanisms in mushroom-forming fungi.</title>
        <authorList>
            <person name="Floudas D."/>
            <person name="Bentzer J."/>
            <person name="Ahren D."/>
            <person name="Johansson T."/>
            <person name="Persson P."/>
            <person name="Tunlid A."/>
        </authorList>
    </citation>
    <scope>NUCLEOTIDE SEQUENCE [LARGE SCALE GENOMIC DNA]</scope>
    <source>
        <strain evidence="3 4">CBS 406.79</strain>
    </source>
</reference>
<accession>A0A8H5MH22</accession>
<dbReference type="AlphaFoldDB" id="A0A8H5MH22"/>
<feature type="compositionally biased region" description="Low complexity" evidence="1">
    <location>
        <begin position="11"/>
        <end position="49"/>
    </location>
</feature>
<evidence type="ECO:0000256" key="1">
    <source>
        <dbReference type="SAM" id="MobiDB-lite"/>
    </source>
</evidence>
<organism evidence="3 4">
    <name type="scientific">Collybiopsis confluens</name>
    <dbReference type="NCBI Taxonomy" id="2823264"/>
    <lineage>
        <taxon>Eukaryota</taxon>
        <taxon>Fungi</taxon>
        <taxon>Dikarya</taxon>
        <taxon>Basidiomycota</taxon>
        <taxon>Agaricomycotina</taxon>
        <taxon>Agaricomycetes</taxon>
        <taxon>Agaricomycetidae</taxon>
        <taxon>Agaricales</taxon>
        <taxon>Marasmiineae</taxon>
        <taxon>Omphalotaceae</taxon>
        <taxon>Collybiopsis</taxon>
    </lineage>
</organism>